<keyword evidence="3" id="KW-1185">Reference proteome</keyword>
<gene>
    <name evidence="2" type="ORF">HO173_009559</name>
</gene>
<proteinExistence type="predicted"/>
<dbReference type="AlphaFoldDB" id="A0A8H6L1P6"/>
<dbReference type="RefSeq" id="XP_037161605.1">
    <property type="nucleotide sequence ID" value="XM_037311449.1"/>
</dbReference>
<evidence type="ECO:0000313" key="3">
    <source>
        <dbReference type="Proteomes" id="UP000578531"/>
    </source>
</evidence>
<evidence type="ECO:0000313" key="2">
    <source>
        <dbReference type="EMBL" id="KAF6232176.1"/>
    </source>
</evidence>
<name>A0A8H6L1P6_9LECA</name>
<dbReference type="Proteomes" id="UP000578531">
    <property type="component" value="Unassembled WGS sequence"/>
</dbReference>
<dbReference type="GeneID" id="59291210"/>
<sequence length="388" mass="42832">MESNYPYSQNANQPHSQQARDEHRPTHFQNGLSGQQAGFGLGPTPDTETYGYPVSQYHGSHTQQTRFQGSQEPQHTDFALHQPLYNPVTGIINDPFLSDTDFQYQETDYRTQYTGIGANPSWPHVGFQNQQTGSYTQYTGVGNNPPWPHVGLQAAQPAFASPHQEADIGHGFRFEPSTVALQYNQQQQADRNFQPYHPGAVASGHHQQAAGFGVPQQIQPSWDGTQAPQWQPGYTQQRVTVPAVDLQDLHLSQLRVVCRNNGIQCPIALGTPEVIQLLEMHGAPLIAAFVSEKTDAARPILFKRSKIMIDSRERDDGEDGGQGLGGKTAMGQKTNRNPPNSPSNMLLASQLADTSTWSFYKGPFKGRAHPESLGLKRSFGERLFEAGS</sequence>
<dbReference type="EMBL" id="JACCJC010000050">
    <property type="protein sequence ID" value="KAF6232176.1"/>
    <property type="molecule type" value="Genomic_DNA"/>
</dbReference>
<feature type="compositionally biased region" description="Polar residues" evidence="1">
    <location>
        <begin position="331"/>
        <end position="346"/>
    </location>
</feature>
<feature type="compositionally biased region" description="Polar residues" evidence="1">
    <location>
        <begin position="27"/>
        <end position="36"/>
    </location>
</feature>
<feature type="region of interest" description="Disordered" evidence="1">
    <location>
        <begin position="312"/>
        <end position="346"/>
    </location>
</feature>
<protein>
    <submittedName>
        <fullName evidence="2">Uncharacterized protein</fullName>
    </submittedName>
</protein>
<comment type="caution">
    <text evidence="2">The sequence shown here is derived from an EMBL/GenBank/DDBJ whole genome shotgun (WGS) entry which is preliminary data.</text>
</comment>
<feature type="compositionally biased region" description="Polar residues" evidence="1">
    <location>
        <begin position="57"/>
        <end position="73"/>
    </location>
</feature>
<accession>A0A8H6L1P6</accession>
<feature type="region of interest" description="Disordered" evidence="1">
    <location>
        <begin position="1"/>
        <end position="74"/>
    </location>
</feature>
<reference evidence="2 3" key="1">
    <citation type="journal article" date="2020" name="Genomics">
        <title>Complete, high-quality genomes from long-read metagenomic sequencing of two wolf lichen thalli reveals enigmatic genome architecture.</title>
        <authorList>
            <person name="McKenzie S.K."/>
            <person name="Walston R.F."/>
            <person name="Allen J.L."/>
        </authorList>
    </citation>
    <scope>NUCLEOTIDE SEQUENCE [LARGE SCALE GENOMIC DNA]</scope>
    <source>
        <strain evidence="2">WasteWater2</strain>
    </source>
</reference>
<feature type="compositionally biased region" description="Polar residues" evidence="1">
    <location>
        <begin position="1"/>
        <end position="17"/>
    </location>
</feature>
<organism evidence="2 3">
    <name type="scientific">Letharia columbiana</name>
    <dbReference type="NCBI Taxonomy" id="112416"/>
    <lineage>
        <taxon>Eukaryota</taxon>
        <taxon>Fungi</taxon>
        <taxon>Dikarya</taxon>
        <taxon>Ascomycota</taxon>
        <taxon>Pezizomycotina</taxon>
        <taxon>Lecanoromycetes</taxon>
        <taxon>OSLEUM clade</taxon>
        <taxon>Lecanoromycetidae</taxon>
        <taxon>Lecanorales</taxon>
        <taxon>Lecanorineae</taxon>
        <taxon>Parmeliaceae</taxon>
        <taxon>Letharia</taxon>
    </lineage>
</organism>
<evidence type="ECO:0000256" key="1">
    <source>
        <dbReference type="SAM" id="MobiDB-lite"/>
    </source>
</evidence>